<gene>
    <name evidence="2" type="ORF">DES49_1688</name>
</gene>
<feature type="transmembrane region" description="Helical" evidence="1">
    <location>
        <begin position="133"/>
        <end position="154"/>
    </location>
</feature>
<keyword evidence="1" id="KW-0472">Membrane</keyword>
<feature type="transmembrane region" description="Helical" evidence="1">
    <location>
        <begin position="12"/>
        <end position="31"/>
    </location>
</feature>
<keyword evidence="1" id="KW-0812">Transmembrane</keyword>
<accession>A0A4R7JTE9</accession>
<evidence type="ECO:0000256" key="1">
    <source>
        <dbReference type="SAM" id="Phobius"/>
    </source>
</evidence>
<reference evidence="2 3" key="1">
    <citation type="submission" date="2019-03" db="EMBL/GenBank/DDBJ databases">
        <title>Genomic Encyclopedia of Type Strains, Phase IV (KMG-IV): sequencing the most valuable type-strain genomes for metagenomic binning, comparative biology and taxonomic classification.</title>
        <authorList>
            <person name="Goeker M."/>
        </authorList>
    </citation>
    <scope>NUCLEOTIDE SEQUENCE [LARGE SCALE GENOMIC DNA]</scope>
    <source>
        <strain evidence="2 3">DSM 15505</strain>
    </source>
</reference>
<dbReference type="OrthoDB" id="5734959at2"/>
<feature type="transmembrane region" description="Helical" evidence="1">
    <location>
        <begin position="52"/>
        <end position="80"/>
    </location>
</feature>
<name>A0A4R7JTE9_9GAMM</name>
<protein>
    <submittedName>
        <fullName evidence="2">Mechanosensitive ion channel-like protein</fullName>
    </submittedName>
</protein>
<dbReference type="AlphaFoldDB" id="A0A4R7JTE9"/>
<dbReference type="EMBL" id="SOAX01000003">
    <property type="protein sequence ID" value="TDT41591.1"/>
    <property type="molecule type" value="Genomic_DNA"/>
</dbReference>
<dbReference type="Proteomes" id="UP000295830">
    <property type="component" value="Unassembled WGS sequence"/>
</dbReference>
<comment type="caution">
    <text evidence="2">The sequence shown here is derived from an EMBL/GenBank/DDBJ whole genome shotgun (WGS) entry which is preliminary data.</text>
</comment>
<feature type="transmembrane region" description="Helical" evidence="1">
    <location>
        <begin position="160"/>
        <end position="182"/>
    </location>
</feature>
<dbReference type="Pfam" id="PF05552">
    <property type="entry name" value="MS_channel_1st_1"/>
    <property type="match status" value="1"/>
</dbReference>
<dbReference type="Gene3D" id="1.10.287.1260">
    <property type="match status" value="1"/>
</dbReference>
<proteinExistence type="predicted"/>
<keyword evidence="1" id="KW-1133">Transmembrane helix</keyword>
<evidence type="ECO:0000313" key="2">
    <source>
        <dbReference type="EMBL" id="TDT41591.1"/>
    </source>
</evidence>
<sequence>MRDLIQAYPEIAAVLVLVVGVLLGKLAQVLVRRALSLSDRLVSRYGTRHRHLVSPVFQQGFSLLVFAAVLVMAAVVAVRLLDIAELTAWLDAVLAYVPRFLVGLFIIGVGNVVGALLRNLTAGVMTGGDGNALLPRLVHVGIIAVAVITGLQQMGIDISFVTQLALIVLAALLGALSLAFALGARQHVANLMAQSELSRYATGDRLRIDGDEGVIVEIYRTGLTLTTDEGIVSIPASRLANGRVVQVSQKPAGE</sequence>
<evidence type="ECO:0000313" key="3">
    <source>
        <dbReference type="Proteomes" id="UP000295830"/>
    </source>
</evidence>
<dbReference type="RefSeq" id="WP_133735947.1">
    <property type="nucleotide sequence ID" value="NZ_SOAX01000003.1"/>
</dbReference>
<organism evidence="2 3">
    <name type="scientific">Halospina denitrificans</name>
    <dbReference type="NCBI Taxonomy" id="332522"/>
    <lineage>
        <taxon>Bacteria</taxon>
        <taxon>Pseudomonadati</taxon>
        <taxon>Pseudomonadota</taxon>
        <taxon>Gammaproteobacteria</taxon>
        <taxon>Halospina</taxon>
    </lineage>
</organism>
<feature type="transmembrane region" description="Helical" evidence="1">
    <location>
        <begin position="100"/>
        <end position="121"/>
    </location>
</feature>
<dbReference type="InterPro" id="IPR008910">
    <property type="entry name" value="MSC_TM_helix"/>
</dbReference>
<keyword evidence="3" id="KW-1185">Reference proteome</keyword>